<evidence type="ECO:0000313" key="6">
    <source>
        <dbReference type="RefSeq" id="XP_026730466.1"/>
    </source>
</evidence>
<keyword evidence="2" id="KW-0863">Zinc-finger</keyword>
<evidence type="ECO:0000259" key="4">
    <source>
        <dbReference type="Pfam" id="PF04500"/>
    </source>
</evidence>
<keyword evidence="1" id="KW-0479">Metal-binding</keyword>
<protein>
    <submittedName>
        <fullName evidence="6">Uncharacterized protein LOC113495752</fullName>
    </submittedName>
</protein>
<reference evidence="6" key="1">
    <citation type="submission" date="2025-08" db="UniProtKB">
        <authorList>
            <consortium name="RefSeq"/>
        </authorList>
    </citation>
    <scope>IDENTIFICATION</scope>
</reference>
<name>A0A7E5VQM4_TRINI</name>
<organism evidence="5 6">
    <name type="scientific">Trichoplusia ni</name>
    <name type="common">Cabbage looper</name>
    <dbReference type="NCBI Taxonomy" id="7111"/>
    <lineage>
        <taxon>Eukaryota</taxon>
        <taxon>Metazoa</taxon>
        <taxon>Ecdysozoa</taxon>
        <taxon>Arthropoda</taxon>
        <taxon>Hexapoda</taxon>
        <taxon>Insecta</taxon>
        <taxon>Pterygota</taxon>
        <taxon>Neoptera</taxon>
        <taxon>Endopterygota</taxon>
        <taxon>Lepidoptera</taxon>
        <taxon>Glossata</taxon>
        <taxon>Ditrysia</taxon>
        <taxon>Noctuoidea</taxon>
        <taxon>Noctuidae</taxon>
        <taxon>Plusiinae</taxon>
        <taxon>Trichoplusia</taxon>
    </lineage>
</organism>
<dbReference type="GeneID" id="113495752"/>
<evidence type="ECO:0000256" key="2">
    <source>
        <dbReference type="ARBA" id="ARBA00022771"/>
    </source>
</evidence>
<dbReference type="RefSeq" id="XP_026730466.1">
    <property type="nucleotide sequence ID" value="XM_026874665.1"/>
</dbReference>
<dbReference type="InterPro" id="IPR007588">
    <property type="entry name" value="Znf_FLYWCH"/>
</dbReference>
<evidence type="ECO:0000256" key="1">
    <source>
        <dbReference type="ARBA" id="ARBA00022723"/>
    </source>
</evidence>
<accession>A0A7E5VQM4</accession>
<dbReference type="Gene3D" id="2.20.25.240">
    <property type="match status" value="1"/>
</dbReference>
<dbReference type="GO" id="GO:0008270">
    <property type="term" value="F:zinc ion binding"/>
    <property type="evidence" value="ECO:0007669"/>
    <property type="project" value="UniProtKB-KW"/>
</dbReference>
<proteinExistence type="predicted"/>
<dbReference type="Pfam" id="PF04500">
    <property type="entry name" value="FLYWCH"/>
    <property type="match status" value="1"/>
</dbReference>
<feature type="domain" description="FLYWCH-type" evidence="4">
    <location>
        <begin position="21"/>
        <end position="77"/>
    </location>
</feature>
<dbReference type="OrthoDB" id="167578at2759"/>
<dbReference type="Proteomes" id="UP000322000">
    <property type="component" value="Chromosome 7"/>
</dbReference>
<dbReference type="InParanoid" id="A0A7E5VQM4"/>
<sequence>MVFLFGAKVPVNLYNSGYKIVQSQKGKSLILYRGNTYAKSHRTVATWVCSTHTDCKAKLKLNKPLGRIIEASVEHNHPVRKLPDSKIASRERFDNVSRFYIRKIND</sequence>
<gene>
    <name evidence="6" type="primary">LOC113495752</name>
</gene>
<keyword evidence="3" id="KW-0862">Zinc</keyword>
<dbReference type="KEGG" id="tnl:113495752"/>
<keyword evidence="5" id="KW-1185">Reference proteome</keyword>
<dbReference type="AlphaFoldDB" id="A0A7E5VQM4"/>
<evidence type="ECO:0000256" key="3">
    <source>
        <dbReference type="ARBA" id="ARBA00022833"/>
    </source>
</evidence>
<evidence type="ECO:0000313" key="5">
    <source>
        <dbReference type="Proteomes" id="UP000322000"/>
    </source>
</evidence>